<evidence type="ECO:0000313" key="4">
    <source>
        <dbReference type="Proteomes" id="UP001595752"/>
    </source>
</evidence>
<reference evidence="4" key="1">
    <citation type="journal article" date="2019" name="Int. J. Syst. Evol. Microbiol.">
        <title>The Global Catalogue of Microorganisms (GCM) 10K type strain sequencing project: providing services to taxonomists for standard genome sequencing and annotation.</title>
        <authorList>
            <consortium name="The Broad Institute Genomics Platform"/>
            <consortium name="The Broad Institute Genome Sequencing Center for Infectious Disease"/>
            <person name="Wu L."/>
            <person name="Ma J."/>
        </authorList>
    </citation>
    <scope>NUCLEOTIDE SEQUENCE [LARGE SCALE GENOMIC DNA]</scope>
    <source>
        <strain evidence="4">CCUG 61889</strain>
    </source>
</reference>
<accession>A0ABV8AXQ9</accession>
<evidence type="ECO:0000313" key="3">
    <source>
        <dbReference type="EMBL" id="MFC3882743.1"/>
    </source>
</evidence>
<dbReference type="EMBL" id="JBHRZT010000020">
    <property type="protein sequence ID" value="MFC3882743.1"/>
    <property type="molecule type" value="Genomic_DNA"/>
</dbReference>
<dbReference type="SUPFAM" id="SSF141371">
    <property type="entry name" value="PilZ domain-like"/>
    <property type="match status" value="1"/>
</dbReference>
<keyword evidence="4" id="KW-1185">Reference proteome</keyword>
<keyword evidence="3" id="KW-0966">Cell projection</keyword>
<proteinExistence type="predicted"/>
<feature type="domain" description="PilZ" evidence="1">
    <location>
        <begin position="98"/>
        <end position="208"/>
    </location>
</feature>
<dbReference type="Gene3D" id="2.40.10.220">
    <property type="entry name" value="predicted glycosyltransferase like domains"/>
    <property type="match status" value="1"/>
</dbReference>
<keyword evidence="3" id="KW-0969">Cilium</keyword>
<feature type="domain" description="Type III secretion system flagellar brake protein YcgR PilZN" evidence="2">
    <location>
        <begin position="5"/>
        <end position="89"/>
    </location>
</feature>
<evidence type="ECO:0000259" key="2">
    <source>
        <dbReference type="Pfam" id="PF12945"/>
    </source>
</evidence>
<dbReference type="Proteomes" id="UP001595752">
    <property type="component" value="Unassembled WGS sequence"/>
</dbReference>
<dbReference type="InterPro" id="IPR009926">
    <property type="entry name" value="T3SS_YcgR_PilZN"/>
</dbReference>
<organism evidence="3 4">
    <name type="scientific">Bacillus songklensis</name>
    <dbReference type="NCBI Taxonomy" id="1069116"/>
    <lineage>
        <taxon>Bacteria</taxon>
        <taxon>Bacillati</taxon>
        <taxon>Bacillota</taxon>
        <taxon>Bacilli</taxon>
        <taxon>Bacillales</taxon>
        <taxon>Bacillaceae</taxon>
        <taxon>Bacillus</taxon>
    </lineage>
</organism>
<protein>
    <submittedName>
        <fullName evidence="3">Flagellar brake protein</fullName>
    </submittedName>
</protein>
<evidence type="ECO:0000259" key="1">
    <source>
        <dbReference type="Pfam" id="PF07238"/>
    </source>
</evidence>
<dbReference type="Pfam" id="PF12945">
    <property type="entry name" value="PilZNR"/>
    <property type="match status" value="1"/>
</dbReference>
<sequence>MIKEGLLLRLEPFAEDIDDKFNSKVVEREDDRLFISYPVNEETGKTTFMLDGTQLKVSFIGKDNVIYSFQSEVIGRAKKTFPVLALRYPGDKRVIRIQRRQYVRVPASISIAIHPLEYNFEPFVTVTEDISAGGIAAIVNHPVHIPSNVKVNVWLTLPMHSNEMNYLQLQARVVRLDQKSENKLGKLSLQFLDMDERDQDRIIRFVFEQQFELKRKGLL</sequence>
<name>A0ABV8AXQ9_9BACI</name>
<gene>
    <name evidence="3" type="ORF">ACFOU2_04210</name>
</gene>
<dbReference type="InterPro" id="IPR009875">
    <property type="entry name" value="PilZ_domain"/>
</dbReference>
<dbReference type="Pfam" id="PF07238">
    <property type="entry name" value="PilZ"/>
    <property type="match status" value="1"/>
</dbReference>
<comment type="caution">
    <text evidence="3">The sequence shown here is derived from an EMBL/GenBank/DDBJ whole genome shotgun (WGS) entry which is preliminary data.</text>
</comment>
<dbReference type="RefSeq" id="WP_377912491.1">
    <property type="nucleotide sequence ID" value="NZ_JBHRZT010000020.1"/>
</dbReference>
<keyword evidence="3" id="KW-0282">Flagellum</keyword>